<sequence length="91" mass="9897">MWRRLYTIHLPLVLVGLGLLVAVVFIVADRWRRGTIIFGLVTLVAAAFRLLPAERVGLLAVRSRAFDVGFLTVLGGLVIWLASSIDPLGTG</sequence>
<keyword evidence="1" id="KW-0812">Transmembrane</keyword>
<keyword evidence="1" id="KW-1133">Transmembrane helix</keyword>
<evidence type="ECO:0000313" key="2">
    <source>
        <dbReference type="EMBL" id="MDG3016518.1"/>
    </source>
</evidence>
<evidence type="ECO:0000256" key="1">
    <source>
        <dbReference type="SAM" id="Phobius"/>
    </source>
</evidence>
<feature type="transmembrane region" description="Helical" evidence="1">
    <location>
        <begin position="34"/>
        <end position="53"/>
    </location>
</feature>
<dbReference type="EMBL" id="JANRHA010000014">
    <property type="protein sequence ID" value="MDG3016518.1"/>
    <property type="molecule type" value="Genomic_DNA"/>
</dbReference>
<organism evidence="2 3">
    <name type="scientific">Speluncibacter jeojiensis</name>
    <dbReference type="NCBI Taxonomy" id="2710754"/>
    <lineage>
        <taxon>Bacteria</taxon>
        <taxon>Bacillati</taxon>
        <taxon>Actinomycetota</taxon>
        <taxon>Actinomycetes</taxon>
        <taxon>Mycobacteriales</taxon>
        <taxon>Speluncibacteraceae</taxon>
        <taxon>Speluncibacter</taxon>
    </lineage>
</organism>
<dbReference type="Proteomes" id="UP001152755">
    <property type="component" value="Unassembled WGS sequence"/>
</dbReference>
<feature type="transmembrane region" description="Helical" evidence="1">
    <location>
        <begin position="65"/>
        <end position="85"/>
    </location>
</feature>
<gene>
    <name evidence="2" type="ORF">NVS88_18340</name>
</gene>
<protein>
    <submittedName>
        <fullName evidence="2">DUF3017 domain-containing protein</fullName>
    </submittedName>
</protein>
<keyword evidence="3" id="KW-1185">Reference proteome</keyword>
<feature type="transmembrane region" description="Helical" evidence="1">
    <location>
        <begin position="7"/>
        <end position="28"/>
    </location>
</feature>
<comment type="caution">
    <text evidence="2">The sequence shown here is derived from an EMBL/GenBank/DDBJ whole genome shotgun (WGS) entry which is preliminary data.</text>
</comment>
<reference evidence="2" key="1">
    <citation type="submission" date="2022-08" db="EMBL/GenBank/DDBJ databases">
        <title>Genome analysis of Corynebacteriales strain.</title>
        <authorList>
            <person name="Lee S.D."/>
        </authorList>
    </citation>
    <scope>NUCLEOTIDE SEQUENCE</scope>
    <source>
        <strain evidence="2">D3-21</strain>
    </source>
</reference>
<keyword evidence="1" id="KW-0472">Membrane</keyword>
<accession>A0A9X4M779</accession>
<evidence type="ECO:0000313" key="3">
    <source>
        <dbReference type="Proteomes" id="UP001152755"/>
    </source>
</evidence>
<name>A0A9X4M779_9ACTN</name>
<dbReference type="Pfam" id="PF11222">
    <property type="entry name" value="DUF3017"/>
    <property type="match status" value="1"/>
</dbReference>
<dbReference type="AlphaFoldDB" id="A0A9X4M779"/>
<dbReference type="RefSeq" id="WP_277831219.1">
    <property type="nucleotide sequence ID" value="NZ_JAAIVF010000001.1"/>
</dbReference>
<proteinExistence type="predicted"/>
<dbReference type="InterPro" id="IPR021385">
    <property type="entry name" value="DUF3017"/>
</dbReference>